<keyword evidence="2" id="KW-1185">Reference proteome</keyword>
<dbReference type="Proteomes" id="UP000009284">
    <property type="component" value="Chromosome"/>
</dbReference>
<dbReference type="KEGG" id="tas:TASI_0433"/>
<dbReference type="EMBL" id="CP003059">
    <property type="protein sequence ID" value="AEP36208.1"/>
    <property type="molecule type" value="Genomic_DNA"/>
</dbReference>
<evidence type="ECO:0000313" key="2">
    <source>
        <dbReference type="Proteomes" id="UP000009284"/>
    </source>
</evidence>
<accession>G4QCS8</accession>
<dbReference type="HOGENOM" id="CLU_1795539_0_0_4"/>
<sequence length="144" mass="16661">MSMRNRRNRVVPESRRSALNDWETVEIDDDLKSLLIRWYRWGCRIPAIGAIGLMPDARFVRSRGHLEIDDDDLENELMTIVDFEVSELSRDLQTGLSAYACCLAKEEPLSHPQFAKQQLYGMFIKGRDSLRSKLEMRGLLSTLD</sequence>
<organism evidence="1 2">
    <name type="scientific">Taylorella asinigenitalis (strain MCE3)</name>
    <dbReference type="NCBI Taxonomy" id="1008459"/>
    <lineage>
        <taxon>Bacteria</taxon>
        <taxon>Pseudomonadati</taxon>
        <taxon>Pseudomonadota</taxon>
        <taxon>Betaproteobacteria</taxon>
        <taxon>Burkholderiales</taxon>
        <taxon>Alcaligenaceae</taxon>
        <taxon>Taylorella</taxon>
    </lineage>
</organism>
<dbReference type="RefSeq" id="WP_014111106.1">
    <property type="nucleotide sequence ID" value="NC_016043.1"/>
</dbReference>
<evidence type="ECO:0000313" key="1">
    <source>
        <dbReference type="EMBL" id="AEP36208.1"/>
    </source>
</evidence>
<proteinExistence type="predicted"/>
<name>G4QCS8_TAYAM</name>
<reference evidence="1 2" key="2">
    <citation type="journal article" date="2012" name="PLoS ONE">
        <title>Genomic characterization of the taylorella genus.</title>
        <authorList>
            <person name="Hebert L."/>
            <person name="Moumen B."/>
            <person name="Pons N."/>
            <person name="Duquesne F."/>
            <person name="Breuil M.F."/>
            <person name="Goux D."/>
            <person name="Batto J.M."/>
            <person name="Laugier C."/>
            <person name="Renault P."/>
            <person name="Petry S."/>
        </authorList>
    </citation>
    <scope>NUCLEOTIDE SEQUENCE [LARGE SCALE GENOMIC DNA]</scope>
    <source>
        <strain evidence="1 2">MCE3</strain>
    </source>
</reference>
<dbReference type="AlphaFoldDB" id="G4QCS8"/>
<reference key="1">
    <citation type="submission" date="2011-09" db="EMBL/GenBank/DDBJ databases">
        <title>Genomic characterization of the Taylorella genus.</title>
        <authorList>
            <person name="Hebert L."/>
            <person name="Moumen B."/>
            <person name="Pons N."/>
            <person name="Duquesne F."/>
            <person name="Breuil M.-F."/>
            <person name="Goux D."/>
            <person name="Batto J.-M."/>
            <person name="Renault P."/>
            <person name="Laugier C."/>
            <person name="Petry S."/>
        </authorList>
    </citation>
    <scope>NUCLEOTIDE SEQUENCE</scope>
    <source>
        <strain>MCE3</strain>
    </source>
</reference>
<gene>
    <name evidence="1" type="ordered locus">TASI_0433</name>
</gene>
<protein>
    <submittedName>
        <fullName evidence="1">Uncharacterized protein</fullName>
    </submittedName>
</protein>